<organism evidence="4 5">
    <name type="scientific">Symbiodinium microadriaticum</name>
    <name type="common">Dinoflagellate</name>
    <name type="synonym">Zooxanthella microadriatica</name>
    <dbReference type="NCBI Taxonomy" id="2951"/>
    <lineage>
        <taxon>Eukaryota</taxon>
        <taxon>Sar</taxon>
        <taxon>Alveolata</taxon>
        <taxon>Dinophyceae</taxon>
        <taxon>Suessiales</taxon>
        <taxon>Symbiodiniaceae</taxon>
        <taxon>Symbiodinium</taxon>
    </lineage>
</organism>
<evidence type="ECO:0000256" key="2">
    <source>
        <dbReference type="SAM" id="Phobius"/>
    </source>
</evidence>
<protein>
    <submittedName>
        <fullName evidence="4">Putative isoprenylcysteine alpha-carbonyl methylesterase ICME</fullName>
    </submittedName>
</protein>
<dbReference type="Proteomes" id="UP000186817">
    <property type="component" value="Unassembled WGS sequence"/>
</dbReference>
<feature type="domain" description="BD-FAE-like" evidence="3">
    <location>
        <begin position="108"/>
        <end position="322"/>
    </location>
</feature>
<keyword evidence="1" id="KW-0378">Hydrolase</keyword>
<feature type="transmembrane region" description="Helical" evidence="2">
    <location>
        <begin position="67"/>
        <end position="88"/>
    </location>
</feature>
<dbReference type="PANTHER" id="PTHR48081">
    <property type="entry name" value="AB HYDROLASE SUPERFAMILY PROTEIN C4A8.06C"/>
    <property type="match status" value="1"/>
</dbReference>
<name>A0A1Q9D5X1_SYMMI</name>
<keyword evidence="2" id="KW-1133">Transmembrane helix</keyword>
<keyword evidence="2" id="KW-0812">Transmembrane</keyword>
<dbReference type="SUPFAM" id="SSF53474">
    <property type="entry name" value="alpha/beta-Hydrolases"/>
    <property type="match status" value="1"/>
</dbReference>
<dbReference type="GO" id="GO:0016787">
    <property type="term" value="F:hydrolase activity"/>
    <property type="evidence" value="ECO:0007669"/>
    <property type="project" value="UniProtKB-KW"/>
</dbReference>
<dbReference type="Pfam" id="PF20434">
    <property type="entry name" value="BD-FAE"/>
    <property type="match status" value="1"/>
</dbReference>
<evidence type="ECO:0000313" key="5">
    <source>
        <dbReference type="Proteomes" id="UP000186817"/>
    </source>
</evidence>
<dbReference type="PANTHER" id="PTHR48081:SF33">
    <property type="entry name" value="KYNURENINE FORMAMIDASE"/>
    <property type="match status" value="1"/>
</dbReference>
<proteinExistence type="predicted"/>
<keyword evidence="5" id="KW-1185">Reference proteome</keyword>
<comment type="caution">
    <text evidence="4">The sequence shown here is derived from an EMBL/GenBank/DDBJ whole genome shotgun (WGS) entry which is preliminary data.</text>
</comment>
<reference evidence="4 5" key="1">
    <citation type="submission" date="2016-02" db="EMBL/GenBank/DDBJ databases">
        <title>Genome analysis of coral dinoflagellate symbionts highlights evolutionary adaptations to a symbiotic lifestyle.</title>
        <authorList>
            <person name="Aranda M."/>
            <person name="Li Y."/>
            <person name="Liew Y.J."/>
            <person name="Baumgarten S."/>
            <person name="Simakov O."/>
            <person name="Wilson M."/>
            <person name="Piel J."/>
            <person name="Ashoor H."/>
            <person name="Bougouffa S."/>
            <person name="Bajic V.B."/>
            <person name="Ryu T."/>
            <person name="Ravasi T."/>
            <person name="Bayer T."/>
            <person name="Micklem G."/>
            <person name="Kim H."/>
            <person name="Bhak J."/>
            <person name="Lajeunesse T.C."/>
            <person name="Voolstra C.R."/>
        </authorList>
    </citation>
    <scope>NUCLEOTIDE SEQUENCE [LARGE SCALE GENOMIC DNA]</scope>
    <source>
        <strain evidence="4 5">CCMP2467</strain>
    </source>
</reference>
<evidence type="ECO:0000256" key="1">
    <source>
        <dbReference type="ARBA" id="ARBA00022801"/>
    </source>
</evidence>
<feature type="transmembrane region" description="Helical" evidence="2">
    <location>
        <begin position="30"/>
        <end position="47"/>
    </location>
</feature>
<keyword evidence="2" id="KW-0472">Membrane</keyword>
<gene>
    <name evidence="4" type="primary">IMCE</name>
    <name evidence="4" type="ORF">AK812_SmicGene49059</name>
</gene>
<dbReference type="InterPro" id="IPR050300">
    <property type="entry name" value="GDXG_lipolytic_enzyme"/>
</dbReference>
<dbReference type="AlphaFoldDB" id="A0A1Q9D5X1"/>
<dbReference type="EMBL" id="LSRX01000702">
    <property type="protein sequence ID" value="OLP90611.1"/>
    <property type="molecule type" value="Genomic_DNA"/>
</dbReference>
<evidence type="ECO:0000313" key="4">
    <source>
        <dbReference type="EMBL" id="OLP90611.1"/>
    </source>
</evidence>
<dbReference type="OMA" id="MMFKPLI"/>
<dbReference type="OrthoDB" id="440388at2759"/>
<dbReference type="InterPro" id="IPR029058">
    <property type="entry name" value="AB_hydrolase_fold"/>
</dbReference>
<evidence type="ECO:0000259" key="3">
    <source>
        <dbReference type="Pfam" id="PF20434"/>
    </source>
</evidence>
<dbReference type="Gene3D" id="3.40.50.1820">
    <property type="entry name" value="alpha/beta hydrolase"/>
    <property type="match status" value="1"/>
</dbReference>
<accession>A0A1Q9D5X1</accession>
<sequence>MRRQCLALPRVGDGCSACDHEKQLKDLSSLLLLAVVRWGAYLLQWFWTYAWHLPLQTMRLTGFFARLVLYVIFLLPGMMFGLMYWAFAGENIISVSYKEKGGRRHTCDIYLPRARAPSPGPKKAPVVVLVPGGAFLLGHKGYVTMLCRALRSVGFLCIAVDYRYWPQTTIDGMVEDVNEAVAWSFQHCEAYGGDRRQLAILGLSSGAHVAALLLTRRAAQEKRSSSPGLLSWSTSDVLGFIGLGGIYHFHGAFMSHLHAKGIDFVLQRLVLGESEAVRENRSPTVLIRRDKDLAGRMPPLLLAHGTSDKIVPQEQSETFQSVLSAAGADVQLIFSEGEGHNDPVIHSPLMSNHNTVQAILLAMKRWSSKAKDETDPQEIFQALPTWPRTPLSVIQVARLLTPF</sequence>
<dbReference type="InterPro" id="IPR049492">
    <property type="entry name" value="BD-FAE-like_dom"/>
</dbReference>